<comment type="function">
    <text evidence="5">Regulates CDK7, the catalytic subunit of the CDK-activating kinase (CAK) enzymatic complex. CAK activates the cyclin-associated kinases CDK1, CDK2, CDK4 and CDK6 by threonine phosphorylation. CAK complexed to the core-TFIIH basal transcription factor activates RNA polymerase II by serine phosphorylation of the repetitive C-terminal domain (CTD) of its large subunit (POLR2A), allowing its escape from the promoter and elongation of the transcripts. Involved in cell cycle control and in RNA transcription by RNA polymerase II. Its expression and activity are constant throughout the cell cycle.</text>
</comment>
<evidence type="ECO:0000256" key="4">
    <source>
        <dbReference type="ARBA" id="ARBA00023306"/>
    </source>
</evidence>
<dbReference type="NCBIfam" id="TIGR00569">
    <property type="entry name" value="ccl1"/>
    <property type="match status" value="1"/>
</dbReference>
<evidence type="ECO:0000256" key="1">
    <source>
        <dbReference type="ARBA" id="ARBA00008638"/>
    </source>
</evidence>
<dbReference type="CDD" id="cd20524">
    <property type="entry name" value="CYCLIN_CCNH_rpt1"/>
    <property type="match status" value="1"/>
</dbReference>
<keyword evidence="3" id="KW-0195">Cyclin</keyword>
<evidence type="ECO:0000256" key="5">
    <source>
        <dbReference type="ARBA" id="ARBA00025343"/>
    </source>
</evidence>
<dbReference type="AlphaFoldDB" id="A0A0P6I422"/>
<dbReference type="SMART" id="SM00385">
    <property type="entry name" value="CYCLIN"/>
    <property type="match status" value="1"/>
</dbReference>
<dbReference type="SUPFAM" id="SSF47954">
    <property type="entry name" value="Cyclin-like"/>
    <property type="match status" value="2"/>
</dbReference>
<dbReference type="FunFam" id="1.10.472.10:FF:000029">
    <property type="entry name" value="Cyclin h"/>
    <property type="match status" value="1"/>
</dbReference>
<name>A0A0P6I422_9CRUS</name>
<dbReference type="InterPro" id="IPR027081">
    <property type="entry name" value="CyclinH/Ccl1"/>
</dbReference>
<dbReference type="Gene3D" id="1.10.472.10">
    <property type="entry name" value="Cyclin-like"/>
    <property type="match status" value="2"/>
</dbReference>
<accession>A0A0P6I422</accession>
<dbReference type="GO" id="GO:0006357">
    <property type="term" value="P:regulation of transcription by RNA polymerase II"/>
    <property type="evidence" value="ECO:0007669"/>
    <property type="project" value="InterPro"/>
</dbReference>
<dbReference type="GO" id="GO:0006351">
    <property type="term" value="P:DNA-templated transcription"/>
    <property type="evidence" value="ECO:0007669"/>
    <property type="project" value="InterPro"/>
</dbReference>
<dbReference type="EMBL" id="GDIQ01010761">
    <property type="protein sequence ID" value="JAN83976.1"/>
    <property type="molecule type" value="Transcribed_RNA"/>
</dbReference>
<dbReference type="InterPro" id="IPR036915">
    <property type="entry name" value="Cyclin-like_sf"/>
</dbReference>
<dbReference type="GO" id="GO:0016538">
    <property type="term" value="F:cyclin-dependent protein serine/threonine kinase regulator activity"/>
    <property type="evidence" value="ECO:0007669"/>
    <property type="project" value="InterPro"/>
</dbReference>
<reference evidence="8" key="1">
    <citation type="submission" date="2015-10" db="EMBL/GenBank/DDBJ databases">
        <title>EvidentialGene: Evidence-directed Construction of Complete mRNA Transcriptomes without Genomes.</title>
        <authorList>
            <person name="Gilbert D.G."/>
        </authorList>
    </citation>
    <scope>NUCLEOTIDE SEQUENCE</scope>
</reference>
<comment type="similarity">
    <text evidence="1">Belongs to the cyclin family. Cyclin C subfamily.</text>
</comment>
<dbReference type="Pfam" id="PF16899">
    <property type="entry name" value="Cyclin_C_2"/>
    <property type="match status" value="1"/>
</dbReference>
<keyword evidence="4" id="KW-0131">Cell cycle</keyword>
<dbReference type="OrthoDB" id="340962at2759"/>
<protein>
    <recommendedName>
        <fullName evidence="2">Cyclin-H</fullName>
    </recommendedName>
</protein>
<dbReference type="InterPro" id="IPR031658">
    <property type="entry name" value="Cyclin_C_2"/>
</dbReference>
<dbReference type="PANTHER" id="PTHR10026">
    <property type="entry name" value="CYCLIN"/>
    <property type="match status" value="1"/>
</dbReference>
<evidence type="ECO:0000313" key="8">
    <source>
        <dbReference type="EMBL" id="JAN83976.1"/>
    </source>
</evidence>
<evidence type="ECO:0000256" key="7">
    <source>
        <dbReference type="SAM" id="MobiDB-lite"/>
    </source>
</evidence>
<dbReference type="Pfam" id="PF00134">
    <property type="entry name" value="Cyclin_N"/>
    <property type="match status" value="1"/>
</dbReference>
<dbReference type="InterPro" id="IPR006671">
    <property type="entry name" value="Cyclin_N"/>
</dbReference>
<proteinExistence type="inferred from homology"/>
<feature type="region of interest" description="Disordered" evidence="7">
    <location>
        <begin position="328"/>
        <end position="357"/>
    </location>
</feature>
<dbReference type="FunFam" id="1.10.472.10:FF:000088">
    <property type="entry name" value="Cyclin-H"/>
    <property type="match status" value="1"/>
</dbReference>
<dbReference type="GO" id="GO:0070985">
    <property type="term" value="C:transcription factor TFIIK complex"/>
    <property type="evidence" value="ECO:0007669"/>
    <property type="project" value="InterPro"/>
</dbReference>
<evidence type="ECO:0000256" key="3">
    <source>
        <dbReference type="ARBA" id="ARBA00023127"/>
    </source>
</evidence>
<evidence type="ECO:0000256" key="6">
    <source>
        <dbReference type="ARBA" id="ARBA00026042"/>
    </source>
</evidence>
<evidence type="ECO:0000256" key="2">
    <source>
        <dbReference type="ARBA" id="ARBA00019496"/>
    </source>
</evidence>
<dbReference type="InterPro" id="IPR043198">
    <property type="entry name" value="Cyclin/Ssn8"/>
</dbReference>
<sequence>MEFSAEVPQLVLITHNQTFFLDNVQKMCFTLYNCHVSPSTGNVFNVCTKSGIRNISFIFKHPKMPLGARCKHIELSSRGRNMTVIEREAHFLNVIEEKSLIMSYEYQLRDFCRKFHPPMPRYVIGTALHYLKRFYVNNSVMDYPPKEILVTCVYLACKVEEFNVSMDQFVGNLKGDREKAAAIILNNELLLMQQLDYQLTVHNPFRPLEGLMIDMKTRFPTFSDPERLRPGIDEFLEQVFYTDAILIYSPSQISLAAIIHSASTSKENVDEYITKILFSEDQKRLLNLIEAVKKIRVMVRNVQLPHRDTIKALEKKLALCCNPDNNSESPAFKKRMKQSFDEEESFEDGQYPSASSDQVRSMLMGLSEMGKI</sequence>
<dbReference type="CDD" id="cd20525">
    <property type="entry name" value="CYCLIN_CCNH_rpt2"/>
    <property type="match status" value="1"/>
</dbReference>
<comment type="subunit">
    <text evidence="6">Associates primarily with CDK7 and MAT1 to form the CAK complex. CAK can further associate with the core-TFIIH to form the TFIIH basal transcription factor.</text>
</comment>
<dbReference type="InterPro" id="IPR013763">
    <property type="entry name" value="Cyclin-like_dom"/>
</dbReference>
<organism evidence="8">
    <name type="scientific">Daphnia magna</name>
    <dbReference type="NCBI Taxonomy" id="35525"/>
    <lineage>
        <taxon>Eukaryota</taxon>
        <taxon>Metazoa</taxon>
        <taxon>Ecdysozoa</taxon>
        <taxon>Arthropoda</taxon>
        <taxon>Crustacea</taxon>
        <taxon>Branchiopoda</taxon>
        <taxon>Diplostraca</taxon>
        <taxon>Cladocera</taxon>
        <taxon>Anomopoda</taxon>
        <taxon>Daphniidae</taxon>
        <taxon>Daphnia</taxon>
    </lineage>
</organism>